<organism evidence="2 3">
    <name type="scientific">Karstenula rhodostoma CBS 690.94</name>
    <dbReference type="NCBI Taxonomy" id="1392251"/>
    <lineage>
        <taxon>Eukaryota</taxon>
        <taxon>Fungi</taxon>
        <taxon>Dikarya</taxon>
        <taxon>Ascomycota</taxon>
        <taxon>Pezizomycotina</taxon>
        <taxon>Dothideomycetes</taxon>
        <taxon>Pleosporomycetidae</taxon>
        <taxon>Pleosporales</taxon>
        <taxon>Massarineae</taxon>
        <taxon>Didymosphaeriaceae</taxon>
        <taxon>Karstenula</taxon>
    </lineage>
</organism>
<dbReference type="Proteomes" id="UP000799764">
    <property type="component" value="Unassembled WGS sequence"/>
</dbReference>
<proteinExistence type="predicted"/>
<reference evidence="2" key="1">
    <citation type="journal article" date="2020" name="Stud. Mycol.">
        <title>101 Dothideomycetes genomes: a test case for predicting lifestyles and emergence of pathogens.</title>
        <authorList>
            <person name="Haridas S."/>
            <person name="Albert R."/>
            <person name="Binder M."/>
            <person name="Bloem J."/>
            <person name="Labutti K."/>
            <person name="Salamov A."/>
            <person name="Andreopoulos B."/>
            <person name="Baker S."/>
            <person name="Barry K."/>
            <person name="Bills G."/>
            <person name="Bluhm B."/>
            <person name="Cannon C."/>
            <person name="Castanera R."/>
            <person name="Culley D."/>
            <person name="Daum C."/>
            <person name="Ezra D."/>
            <person name="Gonzalez J."/>
            <person name="Henrissat B."/>
            <person name="Kuo A."/>
            <person name="Liang C."/>
            <person name="Lipzen A."/>
            <person name="Lutzoni F."/>
            <person name="Magnuson J."/>
            <person name="Mondo S."/>
            <person name="Nolan M."/>
            <person name="Ohm R."/>
            <person name="Pangilinan J."/>
            <person name="Park H.-J."/>
            <person name="Ramirez L."/>
            <person name="Alfaro M."/>
            <person name="Sun H."/>
            <person name="Tritt A."/>
            <person name="Yoshinaga Y."/>
            <person name="Zwiers L.-H."/>
            <person name="Turgeon B."/>
            <person name="Goodwin S."/>
            <person name="Spatafora J."/>
            <person name="Crous P."/>
            <person name="Grigoriev I."/>
        </authorList>
    </citation>
    <scope>NUCLEOTIDE SEQUENCE</scope>
    <source>
        <strain evidence="2">CBS 690.94</strain>
    </source>
</reference>
<evidence type="ECO:0000313" key="2">
    <source>
        <dbReference type="EMBL" id="KAF2439493.1"/>
    </source>
</evidence>
<evidence type="ECO:0000256" key="1">
    <source>
        <dbReference type="SAM" id="MobiDB-lite"/>
    </source>
</evidence>
<sequence>MDRSDVENMEPLSASAASSDASEALAPPLASNMPIGPQLPAELWGQVLSNIGNYTLWIVCRNVNKTLKSEVEREFRVRRLHKLRFRWMFQLELDHSLNTFDFSRTDQIETRGWVDHFSGVDDSHVHYRYDMHSYYLNYYIQDMDTRGPRGDHARRCVQSVRNAITAALQFRASWQARASTGGDDHFLRRSVAIGTSLQDIALPSFVIDFDSQTFSFDWRPFVTEFYSFETAFRTEQQKHPQLIAKTTPDESEWFEKALESVSSITPMLLTTMRQFHGDRFMLWFSNNGRENAYLWYRVCHRYYTQHHGRFGLDSHVKLKTYDEFRADTQAQMMGKSPGLDWIRLFATVVQRERRLRLAELLSIQQGFQIRSGYFGSFGNMYKRLGGCD</sequence>
<accession>A0A9P4U7T9</accession>
<comment type="caution">
    <text evidence="2">The sequence shown here is derived from an EMBL/GenBank/DDBJ whole genome shotgun (WGS) entry which is preliminary data.</text>
</comment>
<feature type="region of interest" description="Disordered" evidence="1">
    <location>
        <begin position="1"/>
        <end position="23"/>
    </location>
</feature>
<dbReference type="OrthoDB" id="3755437at2759"/>
<dbReference type="AlphaFoldDB" id="A0A9P4U7T9"/>
<protein>
    <submittedName>
        <fullName evidence="2">Uncharacterized protein</fullName>
    </submittedName>
</protein>
<gene>
    <name evidence="2" type="ORF">P171DRAFT_448311</name>
</gene>
<evidence type="ECO:0000313" key="3">
    <source>
        <dbReference type="Proteomes" id="UP000799764"/>
    </source>
</evidence>
<keyword evidence="3" id="KW-1185">Reference proteome</keyword>
<dbReference type="EMBL" id="MU001509">
    <property type="protein sequence ID" value="KAF2439493.1"/>
    <property type="molecule type" value="Genomic_DNA"/>
</dbReference>
<name>A0A9P4U7T9_9PLEO</name>
<feature type="compositionally biased region" description="Low complexity" evidence="1">
    <location>
        <begin position="11"/>
        <end position="23"/>
    </location>
</feature>